<proteinExistence type="predicted"/>
<protein>
    <submittedName>
        <fullName evidence="2">Uncharacterized protein</fullName>
    </submittedName>
</protein>
<evidence type="ECO:0000313" key="2">
    <source>
        <dbReference type="EMBL" id="MUM71796.1"/>
    </source>
</evidence>
<keyword evidence="1" id="KW-0732">Signal</keyword>
<evidence type="ECO:0000313" key="3">
    <source>
        <dbReference type="Proteomes" id="UP000490727"/>
    </source>
</evidence>
<dbReference type="AlphaFoldDB" id="A0AAJ3CX14"/>
<gene>
    <name evidence="2" type="ORF">GNZ05_06395</name>
</gene>
<dbReference type="RefSeq" id="WP_155851257.1">
    <property type="nucleotide sequence ID" value="NZ_WOES01000004.1"/>
</dbReference>
<sequence length="139" mass="15698">MKKIFLSIILVLFSFNVYAADAKQVANTVKDVIVDNAPTLEEIGVKTCDIVIYNLVDDERVMLNTYEQVVPLVESGDAFSFTYKVKLTGGVEVNLDIDTASVLKDKLGYVFNRIREEGHLKYVYESKILKRAIVIENCK</sequence>
<accession>A0AAJ3CX14</accession>
<feature type="chain" id="PRO_5042593206" evidence="1">
    <location>
        <begin position="20"/>
        <end position="139"/>
    </location>
</feature>
<organism evidence="2 3">
    <name type="scientific">Escherichia coli</name>
    <dbReference type="NCBI Taxonomy" id="562"/>
    <lineage>
        <taxon>Bacteria</taxon>
        <taxon>Pseudomonadati</taxon>
        <taxon>Pseudomonadota</taxon>
        <taxon>Gammaproteobacteria</taxon>
        <taxon>Enterobacterales</taxon>
        <taxon>Enterobacteriaceae</taxon>
        <taxon>Escherichia</taxon>
    </lineage>
</organism>
<reference evidence="2 3" key="1">
    <citation type="submission" date="2019-11" db="EMBL/GenBank/DDBJ databases">
        <title>Whole genome sequence analysis of environmental Escherichia coli from the feces of straw-necked ibis (Threskiornis spinicollis) nesting on inland wetlands.</title>
        <authorList>
            <person name="Wyrsch E.R."/>
            <person name="Roy Chowdhury P."/>
            <person name="Wallis L."/>
            <person name="Cummins M.L."/>
            <person name="Zingali T."/>
            <person name="Brandis K.J."/>
            <person name="Djordjevic S.P."/>
        </authorList>
    </citation>
    <scope>NUCLEOTIDE SEQUENCE [LARGE SCALE GENOMIC DNA]</scope>
    <source>
        <strain evidence="2 3">IBS12</strain>
    </source>
</reference>
<feature type="signal peptide" evidence="1">
    <location>
        <begin position="1"/>
        <end position="19"/>
    </location>
</feature>
<name>A0AAJ3CX14_ECOLX</name>
<dbReference type="Proteomes" id="UP000490727">
    <property type="component" value="Unassembled WGS sequence"/>
</dbReference>
<comment type="caution">
    <text evidence="2">The sequence shown here is derived from an EMBL/GenBank/DDBJ whole genome shotgun (WGS) entry which is preliminary data.</text>
</comment>
<dbReference type="EMBL" id="WOET01000003">
    <property type="protein sequence ID" value="MUM71796.1"/>
    <property type="molecule type" value="Genomic_DNA"/>
</dbReference>
<evidence type="ECO:0000256" key="1">
    <source>
        <dbReference type="SAM" id="SignalP"/>
    </source>
</evidence>